<comment type="cofactor">
    <cofactor evidence="1">
        <name>Ca(2+)</name>
        <dbReference type="ChEBI" id="CHEBI:29108"/>
    </cofactor>
</comment>
<dbReference type="PANTHER" id="PTHR42693">
    <property type="entry name" value="ARYLSULFATASE FAMILY MEMBER"/>
    <property type="match status" value="1"/>
</dbReference>
<protein>
    <submittedName>
        <fullName evidence="8">Sulfatase-like hydrolase/transferase</fullName>
    </submittedName>
</protein>
<proteinExistence type="inferred from homology"/>
<dbReference type="SUPFAM" id="SSF53649">
    <property type="entry name" value="Alkaline phosphatase-like"/>
    <property type="match status" value="1"/>
</dbReference>
<keyword evidence="6" id="KW-0106">Calcium</keyword>
<dbReference type="Gene3D" id="3.40.720.10">
    <property type="entry name" value="Alkaline Phosphatase, subunit A"/>
    <property type="match status" value="1"/>
</dbReference>
<gene>
    <name evidence="8" type="ORF">WJ0W_000479</name>
</gene>
<evidence type="ECO:0000256" key="4">
    <source>
        <dbReference type="ARBA" id="ARBA00022729"/>
    </source>
</evidence>
<keyword evidence="5" id="KW-0378">Hydrolase</keyword>
<evidence type="ECO:0000256" key="1">
    <source>
        <dbReference type="ARBA" id="ARBA00001913"/>
    </source>
</evidence>
<accession>A0ABN8TX29</accession>
<comment type="caution">
    <text evidence="8">The sequence shown here is derived from an EMBL/GenBank/DDBJ whole genome shotgun (WGS) entry which is preliminary data.</text>
</comment>
<dbReference type="InterPro" id="IPR000917">
    <property type="entry name" value="Sulfatase_N"/>
</dbReference>
<comment type="similarity">
    <text evidence="2">Belongs to the sulfatase family.</text>
</comment>
<evidence type="ECO:0000256" key="3">
    <source>
        <dbReference type="ARBA" id="ARBA00022723"/>
    </source>
</evidence>
<organism evidence="8 9">
    <name type="scientific">Paenibacillus melissococcoides</name>
    <dbReference type="NCBI Taxonomy" id="2912268"/>
    <lineage>
        <taxon>Bacteria</taxon>
        <taxon>Bacillati</taxon>
        <taxon>Bacillota</taxon>
        <taxon>Bacilli</taxon>
        <taxon>Bacillales</taxon>
        <taxon>Paenibacillaceae</taxon>
        <taxon>Paenibacillus</taxon>
    </lineage>
</organism>
<sequence length="459" mass="51369">MDKHSARRPNVIVLVADDHRYESIRAHGNPEVMTPTLDRLAESGVSFQSTNIIGGMDGAVCSPCRACLNTGSSIFGATVKQDLGDTVEKMTLSPEKRTLGETFRRHGYYAYAVGKWHNDTASFNRSFAGGNRIFFGGMSHHREVPVYAYDPTGTYSSSQRTVESTFSTELFTDEAEAFIRRYDREEPFFLYVAHTSPHDPRTAPEPYASQYEGDRVAVPGNFLPEHPFDNGEMHIRDEGLAGRPRTKEEVRRHIADYYVMITHMDAQMGRLMQALEETGRMDDTIVVYTSDHGLAVGQHGLMGKQNLYEHSIRIPWMVAGPGVPAKGLIGGQVYQMDIYPTLCELAGIPVPASVEGRSMADLMRGEAGAERSTVYALYKDTQRMVKDGRYKLIRYRKSGVTGEGADMAQLFDLLEDPGELRNLAQEPEMRQHIRRLDEAMQAWMRQVGDPYADSFAISG</sequence>
<name>A0ABN8TX29_9BACL</name>
<evidence type="ECO:0000259" key="7">
    <source>
        <dbReference type="Pfam" id="PF00884"/>
    </source>
</evidence>
<evidence type="ECO:0000313" key="9">
    <source>
        <dbReference type="Proteomes" id="UP001154322"/>
    </source>
</evidence>
<dbReference type="PANTHER" id="PTHR42693:SF42">
    <property type="entry name" value="ARYLSULFATASE G"/>
    <property type="match status" value="1"/>
</dbReference>
<feature type="domain" description="Sulfatase N-terminal" evidence="7">
    <location>
        <begin position="9"/>
        <end position="348"/>
    </location>
</feature>
<evidence type="ECO:0000313" key="8">
    <source>
        <dbReference type="EMBL" id="CAH8243253.1"/>
    </source>
</evidence>
<evidence type="ECO:0000256" key="2">
    <source>
        <dbReference type="ARBA" id="ARBA00008779"/>
    </source>
</evidence>
<keyword evidence="9" id="KW-1185">Reference proteome</keyword>
<dbReference type="InterPro" id="IPR017850">
    <property type="entry name" value="Alkaline_phosphatase_core_sf"/>
</dbReference>
<evidence type="ECO:0000256" key="5">
    <source>
        <dbReference type="ARBA" id="ARBA00022801"/>
    </source>
</evidence>
<reference evidence="8" key="1">
    <citation type="submission" date="2022-06" db="EMBL/GenBank/DDBJ databases">
        <authorList>
            <person name="Dietemann V."/>
            <person name="Ory F."/>
            <person name="Dainat B."/>
            <person name="Oberhansli S."/>
        </authorList>
    </citation>
    <scope>NUCLEOTIDE SEQUENCE</scope>
    <source>
        <strain evidence="8">Ena-SAMPLE-TAB-26-04-2022-14:26:32:270-5432</strain>
    </source>
</reference>
<dbReference type="EMBL" id="CALYLO010000001">
    <property type="protein sequence ID" value="CAH8243253.1"/>
    <property type="molecule type" value="Genomic_DNA"/>
</dbReference>
<dbReference type="Pfam" id="PF00884">
    <property type="entry name" value="Sulfatase"/>
    <property type="match status" value="1"/>
</dbReference>
<dbReference type="InterPro" id="IPR050738">
    <property type="entry name" value="Sulfatase"/>
</dbReference>
<dbReference type="CDD" id="cd16155">
    <property type="entry name" value="sulfatase_like"/>
    <property type="match status" value="1"/>
</dbReference>
<evidence type="ECO:0000256" key="6">
    <source>
        <dbReference type="ARBA" id="ARBA00022837"/>
    </source>
</evidence>
<keyword evidence="3" id="KW-0479">Metal-binding</keyword>
<keyword evidence="4" id="KW-0732">Signal</keyword>
<dbReference type="Proteomes" id="UP001154322">
    <property type="component" value="Unassembled WGS sequence"/>
</dbReference>